<gene>
    <name evidence="2" type="ORF">BD821_106117</name>
</gene>
<feature type="domain" description="FAD-dependent protein C-terminal" evidence="1">
    <location>
        <begin position="281"/>
        <end position="478"/>
    </location>
</feature>
<dbReference type="InterPro" id="IPR036188">
    <property type="entry name" value="FAD/NAD-bd_sf"/>
</dbReference>
<dbReference type="InterPro" id="IPR049516">
    <property type="entry name" value="FAD-depend_C"/>
</dbReference>
<dbReference type="PIRSF" id="PIRSF038984">
    <property type="entry name" value="FAD_binding_protein"/>
    <property type="match status" value="1"/>
</dbReference>
<dbReference type="SUPFAM" id="SSF51905">
    <property type="entry name" value="FAD/NAD(P)-binding domain"/>
    <property type="match status" value="1"/>
</dbReference>
<dbReference type="PANTHER" id="PTHR42842">
    <property type="entry name" value="FAD/NAD(P)-BINDING OXIDOREDUCTASE"/>
    <property type="match status" value="1"/>
</dbReference>
<protein>
    <recommendedName>
        <fullName evidence="1">FAD-dependent protein C-terminal domain-containing protein</fullName>
    </recommendedName>
</protein>
<dbReference type="Pfam" id="PF21688">
    <property type="entry name" value="FAD-depend_C"/>
    <property type="match status" value="1"/>
</dbReference>
<name>A0A2S6FYN9_9CLOT</name>
<evidence type="ECO:0000259" key="1">
    <source>
        <dbReference type="Pfam" id="PF21688"/>
    </source>
</evidence>
<evidence type="ECO:0000313" key="2">
    <source>
        <dbReference type="EMBL" id="PPK48595.1"/>
    </source>
</evidence>
<dbReference type="PANTHER" id="PTHR42842:SF3">
    <property type="entry name" value="FAD_NAD(P)-BINDING OXIDOREDUCTASE FAMILY PROTEIN"/>
    <property type="match status" value="1"/>
</dbReference>
<evidence type="ECO:0000313" key="3">
    <source>
        <dbReference type="Proteomes" id="UP000239863"/>
    </source>
</evidence>
<comment type="caution">
    <text evidence="2">The sequence shown here is derived from an EMBL/GenBank/DDBJ whole genome shotgun (WGS) entry which is preliminary data.</text>
</comment>
<dbReference type="RefSeq" id="WP_104409733.1">
    <property type="nucleotide sequence ID" value="NZ_PTIS01000006.1"/>
</dbReference>
<dbReference type="InterPro" id="IPR028348">
    <property type="entry name" value="FAD-binding_protein"/>
</dbReference>
<organism evidence="2 3">
    <name type="scientific">Clostridium algidicarnis DSM 15099</name>
    <dbReference type="NCBI Taxonomy" id="1121295"/>
    <lineage>
        <taxon>Bacteria</taxon>
        <taxon>Bacillati</taxon>
        <taxon>Bacillota</taxon>
        <taxon>Clostridia</taxon>
        <taxon>Eubacteriales</taxon>
        <taxon>Clostridiaceae</taxon>
        <taxon>Clostridium</taxon>
    </lineage>
</organism>
<sequence>MTIRINNINLKIDEDMDMLKGKVAKKLGINEEEFMEFKIIKESIDARKKNDIRFNYSIEVNLENEGILINNIKDKDVFIEKAYEELNIELGDKKLSHRPVIVGMGPSGLFSALMLARSGYNPIIIERGQDVDRRTKTVEDFWTKGILNKESNVQFGEGGAGTFSDGKLTTRIKDKRCDYILRELVKGGAPEEIIYKGKPHIGTDILKGVVKNIRKEIIALGGEVLFDHKLEAINSKEGVLTSIMVNGSEIPCDCLILSIGHSSRDTYEMLSKSSVLMEPKAFAIGVRVEHKQEVINYSQYGKNANHPRLKAADYRLAYRSEKLQRSVYSFCMCPGGEVVGASSEENLLVVNGMSYYKRDLENANSAIVVSVSKEDFEGSDILAGVNFQRHYERLAYNLGGGGYVAPVQLVEDFIQDKNSTKLSGVNPSYRPGYEFKELNRCLPSYVVGSLKEGMVDFERKIKGFSKEGAIMTGIETRTSAPVRIMRNEKLQSPSVNGLYPAGEGAGFAGGIISAAVDGIKVAESLMKEYSPLY</sequence>
<dbReference type="Proteomes" id="UP000239863">
    <property type="component" value="Unassembled WGS sequence"/>
</dbReference>
<dbReference type="OrthoDB" id="9772594at2"/>
<dbReference type="Gene3D" id="3.50.50.60">
    <property type="entry name" value="FAD/NAD(P)-binding domain"/>
    <property type="match status" value="2"/>
</dbReference>
<proteinExistence type="predicted"/>
<dbReference type="EMBL" id="PTIS01000006">
    <property type="protein sequence ID" value="PPK48595.1"/>
    <property type="molecule type" value="Genomic_DNA"/>
</dbReference>
<dbReference type="Gene3D" id="3.30.70.2700">
    <property type="match status" value="1"/>
</dbReference>
<dbReference type="STRING" id="37659.GCA_000703125_00647"/>
<dbReference type="AlphaFoldDB" id="A0A2S6FYN9"/>
<accession>A0A2S6FYN9</accession>
<reference evidence="2 3" key="1">
    <citation type="submission" date="2018-02" db="EMBL/GenBank/DDBJ databases">
        <title>Genomic Encyclopedia of Archaeal and Bacterial Type Strains, Phase II (KMG-II): from individual species to whole genera.</title>
        <authorList>
            <person name="Goeker M."/>
        </authorList>
    </citation>
    <scope>NUCLEOTIDE SEQUENCE [LARGE SCALE GENOMIC DNA]</scope>
    <source>
        <strain evidence="2 3">DSM 15099</strain>
    </source>
</reference>